<feature type="region of interest" description="Disordered" evidence="1">
    <location>
        <begin position="921"/>
        <end position="967"/>
    </location>
</feature>
<organism evidence="2 3">
    <name type="scientific">Rhamnusium bicolor</name>
    <dbReference type="NCBI Taxonomy" id="1586634"/>
    <lineage>
        <taxon>Eukaryota</taxon>
        <taxon>Metazoa</taxon>
        <taxon>Ecdysozoa</taxon>
        <taxon>Arthropoda</taxon>
        <taxon>Hexapoda</taxon>
        <taxon>Insecta</taxon>
        <taxon>Pterygota</taxon>
        <taxon>Neoptera</taxon>
        <taxon>Endopterygota</taxon>
        <taxon>Coleoptera</taxon>
        <taxon>Polyphaga</taxon>
        <taxon>Cucujiformia</taxon>
        <taxon>Chrysomeloidea</taxon>
        <taxon>Cerambycidae</taxon>
        <taxon>Lepturinae</taxon>
        <taxon>Rhagiini</taxon>
        <taxon>Rhamnusium</taxon>
    </lineage>
</organism>
<feature type="compositionally biased region" description="Basic residues" evidence="1">
    <location>
        <begin position="561"/>
        <end position="572"/>
    </location>
</feature>
<dbReference type="EMBL" id="JANEYF010003404">
    <property type="protein sequence ID" value="KAJ8936629.1"/>
    <property type="molecule type" value="Genomic_DNA"/>
</dbReference>
<feature type="compositionally biased region" description="Low complexity" evidence="1">
    <location>
        <begin position="852"/>
        <end position="862"/>
    </location>
</feature>
<sequence>MLNLFQDAISISSDGWRPIIGSRRQPSEFETEIKTPEITQYRNPSQTAEVDIVKAETSVLSTSTGAPKKLPNKIREAPADTINNNINGGTFHKQGGKIPPHSKFTSPGPYHTIPSSAHGPHIPIGGSHNRPSQFSQIQKRPQIKPTSSHFGQSPKRQPIRVQATAHSNRDEVFVRPPNSASFSFIKQGSSNVKTRETQGLGLPGTNHFSVNQPSANIDFGNRFALPQSNDNYQQYKSHPITYIFSKAPTQANEIHYQFKNQNDDYTRNLVPPPLSRFQPEPEKLTKTQAATNENVVAVTEPIIKSIQFGDFGNNVQQFGLKPPKPQENFVPQSLPQFQQNFSFQKLDTKPKEQAIDVQVTKEKFKVFHSDIPNSYKPGIPEYIDYDFHSVKRPSVLPKLQTYEVTEGKWVDSPNPYTFNYPESQQILPQRLIRLPTARPQLIVEPIVELNVPPFLPTPYKPQGVVPTSPTQSEASTVFSKVSTKMNRFKNEALTTNPLFFDVKEVSTHYPILGKPGPKPDSSTNSLMSMDANSEISNEITTLRQEIEVETTMLPTTIRVPQRTKTRRRRPQPRRPISTSTTTEDPPPTASYELQKTQENYEEMSVETERPQEDPGQGRTVIEPAVALIVRRSRLVTDQLPLPVRVRTVPKNVSGQGIGTGKEVTAVKVKFVNHLSGNEFGQPLRRCLPTIRRTKMTCQCNPTRLLNPLLNKATLQSKRLKVYLKLNILRRVSRALTKNSPLNLVDWTMIFLKRYHEPTQQEEESKFDTTIVNNDLINTAQKPIFDETDGVTENTHVYDKTRSSVGSTTVQDTTVSTPISTSPENEIDYSTAAPTLEQNDEGLETTSATTLPTTTTTTEVTTTKSHRIRGRPTKYDSSSRPRFSVKDYRQRLNQYTSTTPSTTTDFVKTTEGIRLRFPSRLRTRPTPKTTTQANDQIEEEHTEPIRRGGFKPKEPRHSVTTTDGPQDNIVTEKNIKSVNTRLRPFGRYRFTTESTSATPKVSIKPNLFSARRRPPQLTLRNRVFSKFHNNSTEETTTYGNEVEVTEPVTEETTETEEIPTQASTEFHSKMKIVDTTTEISELTTIDLNEDDYSQRVSELTSSFKNEYETPGLFKSVSPTSRRIPSYFTISTDDPILPIEAFFPNIKEKEKDQ</sequence>
<feature type="compositionally biased region" description="Basic and acidic residues" evidence="1">
    <location>
        <begin position="941"/>
        <end position="956"/>
    </location>
</feature>
<reference evidence="2" key="1">
    <citation type="journal article" date="2023" name="Insect Mol. Biol.">
        <title>Genome sequencing provides insights into the evolution of gene families encoding plant cell wall-degrading enzymes in longhorned beetles.</title>
        <authorList>
            <person name="Shin N.R."/>
            <person name="Okamura Y."/>
            <person name="Kirsch R."/>
            <person name="Pauchet Y."/>
        </authorList>
    </citation>
    <scope>NUCLEOTIDE SEQUENCE</scope>
    <source>
        <strain evidence="2">RBIC_L_NR</strain>
    </source>
</reference>
<evidence type="ECO:0000256" key="1">
    <source>
        <dbReference type="SAM" id="MobiDB-lite"/>
    </source>
</evidence>
<evidence type="ECO:0000313" key="3">
    <source>
        <dbReference type="Proteomes" id="UP001162156"/>
    </source>
</evidence>
<name>A0AAV8XDX5_9CUCU</name>
<feature type="region of interest" description="Disordered" evidence="1">
    <location>
        <begin position="801"/>
        <end position="825"/>
    </location>
</feature>
<comment type="caution">
    <text evidence="2">The sequence shown here is derived from an EMBL/GenBank/DDBJ whole genome shotgun (WGS) entry which is preliminary data.</text>
</comment>
<keyword evidence="3" id="KW-1185">Reference proteome</keyword>
<dbReference type="AlphaFoldDB" id="A0AAV8XDX5"/>
<feature type="region of interest" description="Disordered" evidence="1">
    <location>
        <begin position="555"/>
        <end position="590"/>
    </location>
</feature>
<feature type="compositionally biased region" description="Polar residues" evidence="1">
    <location>
        <begin position="957"/>
        <end position="967"/>
    </location>
</feature>
<feature type="region of interest" description="Disordered" evidence="1">
    <location>
        <begin position="852"/>
        <end position="880"/>
    </location>
</feature>
<gene>
    <name evidence="2" type="ORF">NQ314_012245</name>
</gene>
<protein>
    <submittedName>
        <fullName evidence="2">Uncharacterized protein</fullName>
    </submittedName>
</protein>
<proteinExistence type="predicted"/>
<feature type="compositionally biased region" description="Polar residues" evidence="1">
    <location>
        <begin position="802"/>
        <end position="823"/>
    </location>
</feature>
<evidence type="ECO:0000313" key="2">
    <source>
        <dbReference type="EMBL" id="KAJ8936629.1"/>
    </source>
</evidence>
<dbReference type="Proteomes" id="UP001162156">
    <property type="component" value="Unassembled WGS sequence"/>
</dbReference>
<feature type="compositionally biased region" description="Low complexity" evidence="1">
    <location>
        <begin position="574"/>
        <end position="583"/>
    </location>
</feature>
<accession>A0AAV8XDX5</accession>